<reference evidence="2" key="1">
    <citation type="submission" date="2021-03" db="EMBL/GenBank/DDBJ databases">
        <title>Draft genome sequence of rust myrtle Austropuccinia psidii MF-1, a brazilian biotype.</title>
        <authorList>
            <person name="Quecine M.C."/>
            <person name="Pachon D.M.R."/>
            <person name="Bonatelli M.L."/>
            <person name="Correr F.H."/>
            <person name="Franceschini L.M."/>
            <person name="Leite T.F."/>
            <person name="Margarido G.R.A."/>
            <person name="Almeida C.A."/>
            <person name="Ferrarezi J.A."/>
            <person name="Labate C.A."/>
        </authorList>
    </citation>
    <scope>NUCLEOTIDE SEQUENCE</scope>
    <source>
        <strain evidence="2">MF-1</strain>
    </source>
</reference>
<feature type="region of interest" description="Disordered" evidence="1">
    <location>
        <begin position="1"/>
        <end position="56"/>
    </location>
</feature>
<feature type="compositionally biased region" description="Low complexity" evidence="1">
    <location>
        <begin position="1"/>
        <end position="17"/>
    </location>
</feature>
<feature type="compositionally biased region" description="Polar residues" evidence="1">
    <location>
        <begin position="45"/>
        <end position="56"/>
    </location>
</feature>
<comment type="caution">
    <text evidence="2">The sequence shown here is derived from an EMBL/GenBank/DDBJ whole genome shotgun (WGS) entry which is preliminary data.</text>
</comment>
<evidence type="ECO:0000313" key="3">
    <source>
        <dbReference type="Proteomes" id="UP000765509"/>
    </source>
</evidence>
<name>A0A9Q3GXU0_9BASI</name>
<sequence length="75" mass="8092">MTPTTSGSNISIQSNGSDAGHSSHKCKRQKCQSRGEAQIEEARTSTDSQRLASTFETPIESPKAYITAIPVVRPE</sequence>
<dbReference type="AlphaFoldDB" id="A0A9Q3GXU0"/>
<keyword evidence="3" id="KW-1185">Reference proteome</keyword>
<feature type="compositionally biased region" description="Basic residues" evidence="1">
    <location>
        <begin position="22"/>
        <end position="31"/>
    </location>
</feature>
<accession>A0A9Q3GXU0</accession>
<evidence type="ECO:0000256" key="1">
    <source>
        <dbReference type="SAM" id="MobiDB-lite"/>
    </source>
</evidence>
<evidence type="ECO:0000313" key="2">
    <source>
        <dbReference type="EMBL" id="MBW0484298.1"/>
    </source>
</evidence>
<organism evidence="2 3">
    <name type="scientific">Austropuccinia psidii MF-1</name>
    <dbReference type="NCBI Taxonomy" id="1389203"/>
    <lineage>
        <taxon>Eukaryota</taxon>
        <taxon>Fungi</taxon>
        <taxon>Dikarya</taxon>
        <taxon>Basidiomycota</taxon>
        <taxon>Pucciniomycotina</taxon>
        <taxon>Pucciniomycetes</taxon>
        <taxon>Pucciniales</taxon>
        <taxon>Sphaerophragmiaceae</taxon>
        <taxon>Austropuccinia</taxon>
    </lineage>
</organism>
<dbReference type="Proteomes" id="UP000765509">
    <property type="component" value="Unassembled WGS sequence"/>
</dbReference>
<proteinExistence type="predicted"/>
<dbReference type="EMBL" id="AVOT02007620">
    <property type="protein sequence ID" value="MBW0484298.1"/>
    <property type="molecule type" value="Genomic_DNA"/>
</dbReference>
<gene>
    <name evidence="2" type="ORF">O181_024013</name>
</gene>
<protein>
    <submittedName>
        <fullName evidence="2">Uncharacterized protein</fullName>
    </submittedName>
</protein>